<dbReference type="Proteomes" id="UP001054902">
    <property type="component" value="Unassembled WGS sequence"/>
</dbReference>
<organism evidence="1 2">
    <name type="scientific">Chaetoceros tenuissimus</name>
    <dbReference type="NCBI Taxonomy" id="426638"/>
    <lineage>
        <taxon>Eukaryota</taxon>
        <taxon>Sar</taxon>
        <taxon>Stramenopiles</taxon>
        <taxon>Ochrophyta</taxon>
        <taxon>Bacillariophyta</taxon>
        <taxon>Coscinodiscophyceae</taxon>
        <taxon>Chaetocerotophycidae</taxon>
        <taxon>Chaetocerotales</taxon>
        <taxon>Chaetocerotaceae</taxon>
        <taxon>Chaetoceros</taxon>
    </lineage>
</organism>
<comment type="caution">
    <text evidence="1">The sequence shown here is derived from an EMBL/GenBank/DDBJ whole genome shotgun (WGS) entry which is preliminary data.</text>
</comment>
<dbReference type="InterPro" id="IPR026906">
    <property type="entry name" value="LRR_5"/>
</dbReference>
<sequence length="133" mass="15782">MRTKVVDGLLTLFYDGSKELWNQGHLIEKSIVWNRLENKELTEEEKMKQLSPECRKYWSWEQVIVQEGITVIPQRTFLECKNLERVIFADTVTVIKEYAFLRCKKLAYIKLSVNLEFIEEYAFGYCNLSSVFV</sequence>
<gene>
    <name evidence="1" type="ORF">CTEN210_16904</name>
</gene>
<evidence type="ECO:0000313" key="2">
    <source>
        <dbReference type="Proteomes" id="UP001054902"/>
    </source>
</evidence>
<proteinExistence type="predicted"/>
<dbReference type="EMBL" id="BLLK01000069">
    <property type="protein sequence ID" value="GFH60428.1"/>
    <property type="molecule type" value="Genomic_DNA"/>
</dbReference>
<dbReference type="SUPFAM" id="SSF52058">
    <property type="entry name" value="L domain-like"/>
    <property type="match status" value="1"/>
</dbReference>
<dbReference type="AlphaFoldDB" id="A0AAD3D9S1"/>
<evidence type="ECO:0000313" key="1">
    <source>
        <dbReference type="EMBL" id="GFH60428.1"/>
    </source>
</evidence>
<reference evidence="1 2" key="1">
    <citation type="journal article" date="2021" name="Sci. Rep.">
        <title>The genome of the diatom Chaetoceros tenuissimus carries an ancient integrated fragment of an extant virus.</title>
        <authorList>
            <person name="Hongo Y."/>
            <person name="Kimura K."/>
            <person name="Takaki Y."/>
            <person name="Yoshida Y."/>
            <person name="Baba S."/>
            <person name="Kobayashi G."/>
            <person name="Nagasaki K."/>
            <person name="Hano T."/>
            <person name="Tomaru Y."/>
        </authorList>
    </citation>
    <scope>NUCLEOTIDE SEQUENCE [LARGE SCALE GENOMIC DNA]</scope>
    <source>
        <strain evidence="1 2">NIES-3715</strain>
    </source>
</reference>
<dbReference type="Pfam" id="PF13306">
    <property type="entry name" value="LRR_5"/>
    <property type="match status" value="1"/>
</dbReference>
<name>A0AAD3D9S1_9STRA</name>
<dbReference type="Gene3D" id="3.80.10.10">
    <property type="entry name" value="Ribonuclease Inhibitor"/>
    <property type="match status" value="1"/>
</dbReference>
<protein>
    <submittedName>
        <fullName evidence="1">Leucine-rich repeat domain-containing protein</fullName>
    </submittedName>
</protein>
<accession>A0AAD3D9S1</accession>
<keyword evidence="2" id="KW-1185">Reference proteome</keyword>
<dbReference type="InterPro" id="IPR032675">
    <property type="entry name" value="LRR_dom_sf"/>
</dbReference>